<protein>
    <submittedName>
        <fullName evidence="1">Uncharacterized protein</fullName>
    </submittedName>
</protein>
<name>A0A1M6JAV0_9BACT</name>
<evidence type="ECO:0000313" key="2">
    <source>
        <dbReference type="Proteomes" id="UP000184050"/>
    </source>
</evidence>
<dbReference type="Proteomes" id="UP000184050">
    <property type="component" value="Unassembled WGS sequence"/>
</dbReference>
<dbReference type="STRING" id="1168035.SAMN05444280_11967"/>
<sequence>MKTLVITPKSKQSGVFLKKLLSKLNDVKSIEEVEEKEEIPFVRLSESSLEKEWSSEEDSIWDTWAHEKLKNTRK</sequence>
<proteinExistence type="predicted"/>
<keyword evidence="2" id="KW-1185">Reference proteome</keyword>
<organism evidence="1 2">
    <name type="scientific">Tangfeifania diversioriginum</name>
    <dbReference type="NCBI Taxonomy" id="1168035"/>
    <lineage>
        <taxon>Bacteria</taxon>
        <taxon>Pseudomonadati</taxon>
        <taxon>Bacteroidota</taxon>
        <taxon>Bacteroidia</taxon>
        <taxon>Marinilabiliales</taxon>
        <taxon>Prolixibacteraceae</taxon>
        <taxon>Tangfeifania</taxon>
    </lineage>
</organism>
<dbReference type="EMBL" id="FQZE01000019">
    <property type="protein sequence ID" value="SHJ43831.1"/>
    <property type="molecule type" value="Genomic_DNA"/>
</dbReference>
<accession>A0A1M6JAV0</accession>
<dbReference type="AlphaFoldDB" id="A0A1M6JAV0"/>
<gene>
    <name evidence="1" type="ORF">SAMN05444280_11967</name>
</gene>
<reference evidence="1 2" key="1">
    <citation type="submission" date="2016-11" db="EMBL/GenBank/DDBJ databases">
        <authorList>
            <person name="Jaros S."/>
            <person name="Januszkiewicz K."/>
            <person name="Wedrychowicz H."/>
        </authorList>
    </citation>
    <scope>NUCLEOTIDE SEQUENCE [LARGE SCALE GENOMIC DNA]</scope>
    <source>
        <strain evidence="1 2">DSM 27063</strain>
    </source>
</reference>
<evidence type="ECO:0000313" key="1">
    <source>
        <dbReference type="EMBL" id="SHJ43831.1"/>
    </source>
</evidence>